<organism evidence="3 4">
    <name type="scientific">Platanthera zijinensis</name>
    <dbReference type="NCBI Taxonomy" id="2320716"/>
    <lineage>
        <taxon>Eukaryota</taxon>
        <taxon>Viridiplantae</taxon>
        <taxon>Streptophyta</taxon>
        <taxon>Embryophyta</taxon>
        <taxon>Tracheophyta</taxon>
        <taxon>Spermatophyta</taxon>
        <taxon>Magnoliopsida</taxon>
        <taxon>Liliopsida</taxon>
        <taxon>Asparagales</taxon>
        <taxon>Orchidaceae</taxon>
        <taxon>Orchidoideae</taxon>
        <taxon>Orchideae</taxon>
        <taxon>Orchidinae</taxon>
        <taxon>Platanthera</taxon>
    </lineage>
</organism>
<dbReference type="AlphaFoldDB" id="A0AAP0G6M1"/>
<gene>
    <name evidence="3" type="ORF">KSP39_PZI010087</name>
</gene>
<feature type="chain" id="PRO_5042817402" evidence="2">
    <location>
        <begin position="22"/>
        <end position="63"/>
    </location>
</feature>
<reference evidence="3 4" key="1">
    <citation type="journal article" date="2022" name="Nat. Plants">
        <title>Genomes of leafy and leafless Platanthera orchids illuminate the evolution of mycoheterotrophy.</title>
        <authorList>
            <person name="Li M.H."/>
            <person name="Liu K.W."/>
            <person name="Li Z."/>
            <person name="Lu H.C."/>
            <person name="Ye Q.L."/>
            <person name="Zhang D."/>
            <person name="Wang J.Y."/>
            <person name="Li Y.F."/>
            <person name="Zhong Z.M."/>
            <person name="Liu X."/>
            <person name="Yu X."/>
            <person name="Liu D.K."/>
            <person name="Tu X.D."/>
            <person name="Liu B."/>
            <person name="Hao Y."/>
            <person name="Liao X.Y."/>
            <person name="Jiang Y.T."/>
            <person name="Sun W.H."/>
            <person name="Chen J."/>
            <person name="Chen Y.Q."/>
            <person name="Ai Y."/>
            <person name="Zhai J.W."/>
            <person name="Wu S.S."/>
            <person name="Zhou Z."/>
            <person name="Hsiao Y.Y."/>
            <person name="Wu W.L."/>
            <person name="Chen Y.Y."/>
            <person name="Lin Y.F."/>
            <person name="Hsu J.L."/>
            <person name="Li C.Y."/>
            <person name="Wang Z.W."/>
            <person name="Zhao X."/>
            <person name="Zhong W.Y."/>
            <person name="Ma X.K."/>
            <person name="Ma L."/>
            <person name="Huang J."/>
            <person name="Chen G.Z."/>
            <person name="Huang M.Z."/>
            <person name="Huang L."/>
            <person name="Peng D.H."/>
            <person name="Luo Y.B."/>
            <person name="Zou S.Q."/>
            <person name="Chen S.P."/>
            <person name="Lan S."/>
            <person name="Tsai W.C."/>
            <person name="Van de Peer Y."/>
            <person name="Liu Z.J."/>
        </authorList>
    </citation>
    <scope>NUCLEOTIDE SEQUENCE [LARGE SCALE GENOMIC DNA]</scope>
    <source>
        <strain evidence="3">Lor287</strain>
    </source>
</reference>
<keyword evidence="4" id="KW-1185">Reference proteome</keyword>
<proteinExistence type="predicted"/>
<dbReference type="EMBL" id="JBBWWQ010000008">
    <property type="protein sequence ID" value="KAK8940952.1"/>
    <property type="molecule type" value="Genomic_DNA"/>
</dbReference>
<dbReference type="Proteomes" id="UP001418222">
    <property type="component" value="Unassembled WGS sequence"/>
</dbReference>
<feature type="signal peptide" evidence="2">
    <location>
        <begin position="1"/>
        <end position="21"/>
    </location>
</feature>
<comment type="caution">
    <text evidence="3">The sequence shown here is derived from an EMBL/GenBank/DDBJ whole genome shotgun (WGS) entry which is preliminary data.</text>
</comment>
<evidence type="ECO:0000313" key="3">
    <source>
        <dbReference type="EMBL" id="KAK8940952.1"/>
    </source>
</evidence>
<feature type="region of interest" description="Disordered" evidence="1">
    <location>
        <begin position="40"/>
        <end position="63"/>
    </location>
</feature>
<protein>
    <submittedName>
        <fullName evidence="3">Uncharacterized protein</fullName>
    </submittedName>
</protein>
<sequence>MAILISFFVVVLLATAGGAGASRTLREDWASILANPGFPLESKPKGSPPEGPSCGHNGPGGTC</sequence>
<evidence type="ECO:0000313" key="4">
    <source>
        <dbReference type="Proteomes" id="UP001418222"/>
    </source>
</evidence>
<evidence type="ECO:0000256" key="1">
    <source>
        <dbReference type="SAM" id="MobiDB-lite"/>
    </source>
</evidence>
<keyword evidence="2" id="KW-0732">Signal</keyword>
<accession>A0AAP0G6M1</accession>
<evidence type="ECO:0000256" key="2">
    <source>
        <dbReference type="SAM" id="SignalP"/>
    </source>
</evidence>
<name>A0AAP0G6M1_9ASPA</name>